<dbReference type="EMBL" id="UGVL01000001">
    <property type="protein sequence ID" value="SUE35067.1"/>
    <property type="molecule type" value="Genomic_DNA"/>
</dbReference>
<protein>
    <submittedName>
        <fullName evidence="2">Uncharacterized protein</fullName>
    </submittedName>
</protein>
<feature type="transmembrane region" description="Helical" evidence="1">
    <location>
        <begin position="44"/>
        <end position="61"/>
    </location>
</feature>
<name>A0A379MW47_9BACT</name>
<evidence type="ECO:0000313" key="3">
    <source>
        <dbReference type="Proteomes" id="UP000255233"/>
    </source>
</evidence>
<sequence>MKRYPIRAAKYAVYLIILFFILFALLRAFGSASPMSVLWTTSRGLMFLGVVVVFALLYPFFGFTRKRLTFNAAERADDVERIMAMCGFKRIGSENRPADDMLFEAASTAKKVAMMWEDQVRITTDADGVSFIEGNRKEVVRAAFRMGTYIA</sequence>
<organism evidence="2 3">
    <name type="scientific">Rikenella microfusus</name>
    <dbReference type="NCBI Taxonomy" id="28139"/>
    <lineage>
        <taxon>Bacteria</taxon>
        <taxon>Pseudomonadati</taxon>
        <taxon>Bacteroidota</taxon>
        <taxon>Bacteroidia</taxon>
        <taxon>Bacteroidales</taxon>
        <taxon>Rikenellaceae</taxon>
        <taxon>Rikenella</taxon>
    </lineage>
</organism>
<dbReference type="OrthoDB" id="1001351at2"/>
<dbReference type="Proteomes" id="UP000255233">
    <property type="component" value="Unassembled WGS sequence"/>
</dbReference>
<feature type="transmembrane region" description="Helical" evidence="1">
    <location>
        <begin position="12"/>
        <end position="32"/>
    </location>
</feature>
<keyword evidence="1" id="KW-1133">Transmembrane helix</keyword>
<accession>A0A379MW47</accession>
<dbReference type="AlphaFoldDB" id="A0A379MW47"/>
<keyword evidence="1" id="KW-0812">Transmembrane</keyword>
<reference evidence="2 3" key="1">
    <citation type="submission" date="2018-06" db="EMBL/GenBank/DDBJ databases">
        <authorList>
            <consortium name="Pathogen Informatics"/>
            <person name="Doyle S."/>
        </authorList>
    </citation>
    <scope>NUCLEOTIDE SEQUENCE [LARGE SCALE GENOMIC DNA]</scope>
    <source>
        <strain evidence="2 3">NCTC11190</strain>
    </source>
</reference>
<evidence type="ECO:0000256" key="1">
    <source>
        <dbReference type="SAM" id="Phobius"/>
    </source>
</evidence>
<evidence type="ECO:0000313" key="2">
    <source>
        <dbReference type="EMBL" id="SUE35067.1"/>
    </source>
</evidence>
<dbReference type="RefSeq" id="WP_027291174.1">
    <property type="nucleotide sequence ID" value="NZ_CALVFX010000012.1"/>
</dbReference>
<proteinExistence type="predicted"/>
<gene>
    <name evidence="2" type="ORF">NCTC11190_02312</name>
</gene>
<keyword evidence="1" id="KW-0472">Membrane</keyword>
<keyword evidence="3" id="KW-1185">Reference proteome</keyword>